<evidence type="ECO:0000256" key="1">
    <source>
        <dbReference type="SAM" id="MobiDB-lite"/>
    </source>
</evidence>
<keyword evidence="2" id="KW-1133">Transmembrane helix</keyword>
<keyword evidence="2" id="KW-0812">Transmembrane</keyword>
<protein>
    <submittedName>
        <fullName evidence="3">Uncharacterized protein</fullName>
    </submittedName>
</protein>
<evidence type="ECO:0000313" key="3">
    <source>
        <dbReference type="EMBL" id="GAA1660124.1"/>
    </source>
</evidence>
<feature type="transmembrane region" description="Helical" evidence="2">
    <location>
        <begin position="114"/>
        <end position="134"/>
    </location>
</feature>
<evidence type="ECO:0000313" key="4">
    <source>
        <dbReference type="Proteomes" id="UP001501319"/>
    </source>
</evidence>
<feature type="region of interest" description="Disordered" evidence="1">
    <location>
        <begin position="150"/>
        <end position="171"/>
    </location>
</feature>
<dbReference type="EMBL" id="BAAANE010000015">
    <property type="protein sequence ID" value="GAA1660124.1"/>
    <property type="molecule type" value="Genomic_DNA"/>
</dbReference>
<feature type="transmembrane region" description="Helical" evidence="2">
    <location>
        <begin position="77"/>
        <end position="102"/>
    </location>
</feature>
<comment type="caution">
    <text evidence="3">The sequence shown here is derived from an EMBL/GenBank/DDBJ whole genome shotgun (WGS) entry which is preliminary data.</text>
</comment>
<dbReference type="Proteomes" id="UP001501319">
    <property type="component" value="Unassembled WGS sequence"/>
</dbReference>
<name>A0ABN2FUX5_9ACTN</name>
<feature type="compositionally biased region" description="Basic residues" evidence="1">
    <location>
        <begin position="160"/>
        <end position="171"/>
    </location>
</feature>
<feature type="transmembrane region" description="Helical" evidence="2">
    <location>
        <begin position="35"/>
        <end position="56"/>
    </location>
</feature>
<keyword evidence="4" id="KW-1185">Reference proteome</keyword>
<sequence>MSVACALAARVSALFVRSGPQPALARSLLVNCSTWASFEPLGAGGLVVGVGVLVWLGRGVGLGDRVARRLGAVVDRVGVGVALGVFVGLLDGVALGVAVGVVTGVLASSAGDEAPASVTTVNGSLCPVVAAFFASRVTYQPPAASTLSTARAPMIGPATPRRRLRRPWLGP</sequence>
<gene>
    <name evidence="3" type="ORF">GCM10009744_62110</name>
</gene>
<organism evidence="3 4">
    <name type="scientific">Kribbella alba</name>
    <dbReference type="NCBI Taxonomy" id="190197"/>
    <lineage>
        <taxon>Bacteria</taxon>
        <taxon>Bacillati</taxon>
        <taxon>Actinomycetota</taxon>
        <taxon>Actinomycetes</taxon>
        <taxon>Propionibacteriales</taxon>
        <taxon>Kribbellaceae</taxon>
        <taxon>Kribbella</taxon>
    </lineage>
</organism>
<keyword evidence="2" id="KW-0472">Membrane</keyword>
<accession>A0ABN2FUX5</accession>
<evidence type="ECO:0000256" key="2">
    <source>
        <dbReference type="SAM" id="Phobius"/>
    </source>
</evidence>
<reference evidence="3 4" key="1">
    <citation type="journal article" date="2019" name="Int. J. Syst. Evol. Microbiol.">
        <title>The Global Catalogue of Microorganisms (GCM) 10K type strain sequencing project: providing services to taxonomists for standard genome sequencing and annotation.</title>
        <authorList>
            <consortium name="The Broad Institute Genomics Platform"/>
            <consortium name="The Broad Institute Genome Sequencing Center for Infectious Disease"/>
            <person name="Wu L."/>
            <person name="Ma J."/>
        </authorList>
    </citation>
    <scope>NUCLEOTIDE SEQUENCE [LARGE SCALE GENOMIC DNA]</scope>
    <source>
        <strain evidence="3 4">JCM 14306</strain>
    </source>
</reference>
<proteinExistence type="predicted"/>